<dbReference type="EMBL" id="PXXO01000004">
    <property type="protein sequence ID" value="PSJ06320.1"/>
    <property type="molecule type" value="Genomic_DNA"/>
</dbReference>
<dbReference type="PANTHER" id="PTHR44825">
    <property type="match status" value="1"/>
</dbReference>
<dbReference type="InterPro" id="IPR052763">
    <property type="entry name" value="DnaJ_C4"/>
</dbReference>
<feature type="region of interest" description="Disordered" evidence="1">
    <location>
        <begin position="72"/>
        <end position="91"/>
    </location>
</feature>
<proteinExistence type="predicted"/>
<organism evidence="4 5">
    <name type="scientific">Cyanobium usitatum str. Tous</name>
    <dbReference type="NCBI Taxonomy" id="2116684"/>
    <lineage>
        <taxon>Bacteria</taxon>
        <taxon>Bacillati</taxon>
        <taxon>Cyanobacteriota</taxon>
        <taxon>Cyanophyceae</taxon>
        <taxon>Synechococcales</taxon>
        <taxon>Prochlorococcaceae</taxon>
        <taxon>Cyanobium</taxon>
    </lineage>
</organism>
<feature type="transmembrane region" description="Helical" evidence="2">
    <location>
        <begin position="107"/>
        <end position="130"/>
    </location>
</feature>
<dbReference type="AlphaFoldDB" id="A0A2P7MYL1"/>
<dbReference type="PRINTS" id="PR00625">
    <property type="entry name" value="JDOMAIN"/>
</dbReference>
<dbReference type="Gene3D" id="1.10.287.110">
    <property type="entry name" value="DnaJ domain"/>
    <property type="match status" value="1"/>
</dbReference>
<protein>
    <submittedName>
        <fullName evidence="4">Molecular chaperone DnaJ</fullName>
    </submittedName>
</protein>
<feature type="compositionally biased region" description="Pro residues" evidence="1">
    <location>
        <begin position="78"/>
        <end position="90"/>
    </location>
</feature>
<accession>A0A2P7MYL1</accession>
<evidence type="ECO:0000313" key="5">
    <source>
        <dbReference type="Proteomes" id="UP000243002"/>
    </source>
</evidence>
<dbReference type="InterPro" id="IPR001623">
    <property type="entry name" value="DnaJ_domain"/>
</dbReference>
<dbReference type="OrthoDB" id="9779889at2"/>
<dbReference type="CDD" id="cd06257">
    <property type="entry name" value="DnaJ"/>
    <property type="match status" value="1"/>
</dbReference>
<keyword evidence="2" id="KW-0472">Membrane</keyword>
<keyword evidence="2" id="KW-1133">Transmembrane helix</keyword>
<keyword evidence="2" id="KW-0812">Transmembrane</keyword>
<evidence type="ECO:0000256" key="1">
    <source>
        <dbReference type="SAM" id="MobiDB-lite"/>
    </source>
</evidence>
<name>A0A2P7MYL1_9CYAN</name>
<sequence length="155" mass="16682">MPLASSPLSYYSLLQVPQSASPQELRQAFRGLSKRYHPDTTVLPAGEAALAFQQLQQAYGVLSDPALRQRYDDQLRPPSVPSSPVAPPPTIITRPASVRRDLSGGEWLALLLLGFALVLSLVLGVGVAWMRGAQLVQLPSWWPEGAPTNVTGLAS</sequence>
<dbReference type="Proteomes" id="UP000243002">
    <property type="component" value="Unassembled WGS sequence"/>
</dbReference>
<evidence type="ECO:0000313" key="4">
    <source>
        <dbReference type="EMBL" id="PSJ06320.1"/>
    </source>
</evidence>
<dbReference type="Pfam" id="PF00226">
    <property type="entry name" value="DnaJ"/>
    <property type="match status" value="1"/>
</dbReference>
<keyword evidence="5" id="KW-1185">Reference proteome</keyword>
<dbReference type="SMART" id="SM00271">
    <property type="entry name" value="DnaJ"/>
    <property type="match status" value="1"/>
</dbReference>
<evidence type="ECO:0000256" key="2">
    <source>
        <dbReference type="SAM" id="Phobius"/>
    </source>
</evidence>
<dbReference type="InterPro" id="IPR036869">
    <property type="entry name" value="J_dom_sf"/>
</dbReference>
<evidence type="ECO:0000259" key="3">
    <source>
        <dbReference type="PROSITE" id="PS50076"/>
    </source>
</evidence>
<feature type="domain" description="J" evidence="3">
    <location>
        <begin position="9"/>
        <end position="75"/>
    </location>
</feature>
<dbReference type="PANTHER" id="PTHR44825:SF1">
    <property type="entry name" value="DNAJ HOMOLOG SUBFAMILY C MEMBER 4"/>
    <property type="match status" value="1"/>
</dbReference>
<gene>
    <name evidence="4" type="ORF">C7K55_05210</name>
</gene>
<dbReference type="PROSITE" id="PS50076">
    <property type="entry name" value="DNAJ_2"/>
    <property type="match status" value="1"/>
</dbReference>
<dbReference type="SUPFAM" id="SSF46565">
    <property type="entry name" value="Chaperone J-domain"/>
    <property type="match status" value="1"/>
</dbReference>
<reference evidence="4 5" key="1">
    <citation type="journal article" date="2018" name="Environ. Microbiol.">
        <title>Ecological and genomic features of two widespread freshwater picocyanobacteria.</title>
        <authorList>
            <person name="Cabello-Yeves P.J."/>
            <person name="Picazo A."/>
            <person name="Camacho A."/>
            <person name="Callieri C."/>
            <person name="Rosselli R."/>
            <person name="Roda-Garcia J.J."/>
            <person name="Coutinho F.H."/>
            <person name="Rodriguez-Valera F."/>
        </authorList>
    </citation>
    <scope>NUCLEOTIDE SEQUENCE [LARGE SCALE GENOMIC DNA]</scope>
    <source>
        <strain evidence="4 5">Tous</strain>
    </source>
</reference>
<comment type="caution">
    <text evidence="4">The sequence shown here is derived from an EMBL/GenBank/DDBJ whole genome shotgun (WGS) entry which is preliminary data.</text>
</comment>